<dbReference type="Proteomes" id="UP001189624">
    <property type="component" value="Chromosome 3"/>
</dbReference>
<evidence type="ECO:0000313" key="1">
    <source>
        <dbReference type="EMBL" id="CAJ1942515.1"/>
    </source>
</evidence>
<evidence type="ECO:0000313" key="2">
    <source>
        <dbReference type="Proteomes" id="UP001189624"/>
    </source>
</evidence>
<protein>
    <submittedName>
        <fullName evidence="1">Uncharacterized protein</fullName>
    </submittedName>
</protein>
<proteinExistence type="predicted"/>
<organism evidence="1 2">
    <name type="scientific">Sphenostylis stenocarpa</name>
    <dbReference type="NCBI Taxonomy" id="92480"/>
    <lineage>
        <taxon>Eukaryota</taxon>
        <taxon>Viridiplantae</taxon>
        <taxon>Streptophyta</taxon>
        <taxon>Embryophyta</taxon>
        <taxon>Tracheophyta</taxon>
        <taxon>Spermatophyta</taxon>
        <taxon>Magnoliopsida</taxon>
        <taxon>eudicotyledons</taxon>
        <taxon>Gunneridae</taxon>
        <taxon>Pentapetalae</taxon>
        <taxon>rosids</taxon>
        <taxon>fabids</taxon>
        <taxon>Fabales</taxon>
        <taxon>Fabaceae</taxon>
        <taxon>Papilionoideae</taxon>
        <taxon>50 kb inversion clade</taxon>
        <taxon>NPAAA clade</taxon>
        <taxon>indigoferoid/millettioid clade</taxon>
        <taxon>Phaseoleae</taxon>
        <taxon>Sphenostylis</taxon>
    </lineage>
</organism>
<sequence>MSLTSHNAEDAHDVVRKREATCMHVGPALPILHCTGLDFHRASRANHTGFWYMNPPPPVSVPSHKKIRE</sequence>
<name>A0AA86S5M9_9FABA</name>
<dbReference type="AlphaFoldDB" id="A0AA86S5M9"/>
<dbReference type="Gramene" id="rna-AYBTSS11_LOCUS10877">
    <property type="protein sequence ID" value="CAJ1942515.1"/>
    <property type="gene ID" value="gene-AYBTSS11_LOCUS10877"/>
</dbReference>
<accession>A0AA86S5M9</accession>
<dbReference type="EMBL" id="OY731400">
    <property type="protein sequence ID" value="CAJ1942515.1"/>
    <property type="molecule type" value="Genomic_DNA"/>
</dbReference>
<reference evidence="1" key="1">
    <citation type="submission" date="2023-10" db="EMBL/GenBank/DDBJ databases">
        <authorList>
            <person name="Domelevo Entfellner J.-B."/>
        </authorList>
    </citation>
    <scope>NUCLEOTIDE SEQUENCE</scope>
</reference>
<gene>
    <name evidence="1" type="ORF">AYBTSS11_LOCUS10877</name>
</gene>
<keyword evidence="2" id="KW-1185">Reference proteome</keyword>